<sequence length="166" mass="20044">MKKRYKFLQKHMNEFITTFNSLRGNIWSLNFPVFLFDRDWFRLKKVTLYDLAKELKPDNSQEAPELIQYQQLLKDGHEHLLAIQECWNEFGIEDFHRSLRNSSEWKSKGNNGWTFKKYAELLTGYRNIIENKEIRIPIIILGRNPNEDHQLEWISEEFISELTFSD</sequence>
<reference evidence="2" key="1">
    <citation type="journal article" date="2007" name="PLoS Genet.">
        <title>Patterns and implications of gene gain and loss in the evolution of Prochlorococcus.</title>
        <authorList>
            <person name="Kettler G.C."/>
            <person name="Martiny A.C."/>
            <person name="Huang K."/>
            <person name="Zucker J."/>
            <person name="Coleman M.L."/>
            <person name="Rodrigue S."/>
            <person name="Chen F."/>
            <person name="Lapidus A."/>
            <person name="Ferriera S."/>
            <person name="Johnson J."/>
            <person name="Steglich C."/>
            <person name="Church G.M."/>
            <person name="Richardson P."/>
            <person name="Chisholm S.W."/>
        </authorList>
    </citation>
    <scope>NUCLEOTIDE SEQUENCE [LARGE SCALE GENOMIC DNA]</scope>
    <source>
        <strain evidence="2">NATL1A</strain>
    </source>
</reference>
<evidence type="ECO:0000313" key="1">
    <source>
        <dbReference type="EMBL" id="ABM76010.1"/>
    </source>
</evidence>
<dbReference type="eggNOG" id="ENOG5030RPE">
    <property type="taxonomic scope" value="Bacteria"/>
</dbReference>
<dbReference type="EMBL" id="CP000553">
    <property type="protein sequence ID" value="ABM76010.1"/>
    <property type="molecule type" value="Genomic_DNA"/>
</dbReference>
<dbReference type="HOGENOM" id="CLU_130998_0_0_3"/>
<dbReference type="AlphaFoldDB" id="A2C3F0"/>
<name>A2C3F0_PROM1</name>
<accession>A2C3F0</accession>
<organism evidence="1 2">
    <name type="scientific">Prochlorococcus marinus (strain NATL1A)</name>
    <dbReference type="NCBI Taxonomy" id="167555"/>
    <lineage>
        <taxon>Bacteria</taxon>
        <taxon>Bacillati</taxon>
        <taxon>Cyanobacteriota</taxon>
        <taxon>Cyanophyceae</taxon>
        <taxon>Synechococcales</taxon>
        <taxon>Prochlorococcaceae</taxon>
        <taxon>Prochlorococcus</taxon>
    </lineage>
</organism>
<dbReference type="Proteomes" id="UP000002592">
    <property type="component" value="Chromosome"/>
</dbReference>
<protein>
    <submittedName>
        <fullName evidence="1">Uncharacterized protein</fullName>
    </submittedName>
</protein>
<dbReference type="KEGG" id="pme:NATL1_14521"/>
<gene>
    <name evidence="1" type="ordered locus">NATL1_14521</name>
</gene>
<proteinExistence type="predicted"/>
<evidence type="ECO:0000313" key="2">
    <source>
        <dbReference type="Proteomes" id="UP000002592"/>
    </source>
</evidence>